<keyword evidence="4" id="KW-1185">Reference proteome</keyword>
<dbReference type="PANTHER" id="PTHR46211">
    <property type="entry name" value="GLYCEROPHOSPHORYL DIESTER PHOSPHODIESTERASE"/>
    <property type="match status" value="1"/>
</dbReference>
<gene>
    <name evidence="3" type="ORF">HNR25_004255</name>
</gene>
<dbReference type="GO" id="GO:0006629">
    <property type="term" value="P:lipid metabolic process"/>
    <property type="evidence" value="ECO:0007669"/>
    <property type="project" value="InterPro"/>
</dbReference>
<dbReference type="PANTHER" id="PTHR46211:SF1">
    <property type="entry name" value="GLYCEROPHOSPHODIESTER PHOSPHODIESTERASE, CYTOPLASMIC"/>
    <property type="match status" value="1"/>
</dbReference>
<reference evidence="3 4" key="1">
    <citation type="submission" date="2020-08" db="EMBL/GenBank/DDBJ databases">
        <title>Sequencing the genomes of 1000 actinobacteria strains.</title>
        <authorList>
            <person name="Klenk H.-P."/>
        </authorList>
    </citation>
    <scope>NUCLEOTIDE SEQUENCE [LARGE SCALE GENOMIC DNA]</scope>
    <source>
        <strain evidence="3 4">DSM 44593</strain>
    </source>
</reference>
<dbReference type="EMBL" id="JACHLY010000001">
    <property type="protein sequence ID" value="MBB6000504.1"/>
    <property type="molecule type" value="Genomic_DNA"/>
</dbReference>
<dbReference type="AlphaFoldDB" id="A0A841EDN5"/>
<dbReference type="GO" id="GO:0008081">
    <property type="term" value="F:phosphoric diester hydrolase activity"/>
    <property type="evidence" value="ECO:0007669"/>
    <property type="project" value="InterPro"/>
</dbReference>
<dbReference type="SUPFAM" id="SSF51695">
    <property type="entry name" value="PLC-like phosphodiesterases"/>
    <property type="match status" value="1"/>
</dbReference>
<dbReference type="Proteomes" id="UP000578077">
    <property type="component" value="Unassembled WGS sequence"/>
</dbReference>
<dbReference type="RefSeq" id="WP_184637981.1">
    <property type="nucleotide sequence ID" value="NZ_BAABKT010000032.1"/>
</dbReference>
<dbReference type="Pfam" id="PF03009">
    <property type="entry name" value="GDPD"/>
    <property type="match status" value="1"/>
</dbReference>
<feature type="compositionally biased region" description="Polar residues" evidence="1">
    <location>
        <begin position="243"/>
        <end position="253"/>
    </location>
</feature>
<evidence type="ECO:0000259" key="2">
    <source>
        <dbReference type="PROSITE" id="PS51704"/>
    </source>
</evidence>
<evidence type="ECO:0000313" key="3">
    <source>
        <dbReference type="EMBL" id="MBB6000504.1"/>
    </source>
</evidence>
<sequence length="253" mass="26872">MTLATALRGDTSRYRENTLPALRAAIAAGADALAVDLRTTGDGHVVVVGDRSLREDWGLDRAVGSAELADLAVLGDGVEQRIPTFMEVLAEAGRGAAPRSLLCEVDSAGTALAADAVVGEHGMNERVCFTGSVDTLRNVRAKLPSAGTALTWEQSDLPGPEVWEDLRPDVFSADHRVLTRELVVEIQRHGYSVTAWTVDDFAEMVRLAGMGVDAIVTSNIGELAPITRNGENTPESGPRETPSRASDQSTELP</sequence>
<dbReference type="InterPro" id="IPR030395">
    <property type="entry name" value="GP_PDE_dom"/>
</dbReference>
<protein>
    <submittedName>
        <fullName evidence="3">Glycerophosphoryl diester phosphodiesterase</fullName>
    </submittedName>
</protein>
<comment type="caution">
    <text evidence="3">The sequence shown here is derived from an EMBL/GenBank/DDBJ whole genome shotgun (WGS) entry which is preliminary data.</text>
</comment>
<name>A0A841EDN5_9ACTN</name>
<dbReference type="InterPro" id="IPR017946">
    <property type="entry name" value="PLC-like_Pdiesterase_TIM-brl"/>
</dbReference>
<evidence type="ECO:0000313" key="4">
    <source>
        <dbReference type="Proteomes" id="UP000578077"/>
    </source>
</evidence>
<feature type="domain" description="GP-PDE" evidence="2">
    <location>
        <begin position="2"/>
        <end position="227"/>
    </location>
</feature>
<evidence type="ECO:0000256" key="1">
    <source>
        <dbReference type="SAM" id="MobiDB-lite"/>
    </source>
</evidence>
<proteinExistence type="predicted"/>
<feature type="region of interest" description="Disordered" evidence="1">
    <location>
        <begin position="225"/>
        <end position="253"/>
    </location>
</feature>
<organism evidence="3 4">
    <name type="scientific">Streptomonospora salina</name>
    <dbReference type="NCBI Taxonomy" id="104205"/>
    <lineage>
        <taxon>Bacteria</taxon>
        <taxon>Bacillati</taxon>
        <taxon>Actinomycetota</taxon>
        <taxon>Actinomycetes</taxon>
        <taxon>Streptosporangiales</taxon>
        <taxon>Nocardiopsidaceae</taxon>
        <taxon>Streptomonospora</taxon>
    </lineage>
</organism>
<dbReference type="Gene3D" id="3.20.20.190">
    <property type="entry name" value="Phosphatidylinositol (PI) phosphodiesterase"/>
    <property type="match status" value="1"/>
</dbReference>
<dbReference type="PROSITE" id="PS51704">
    <property type="entry name" value="GP_PDE"/>
    <property type="match status" value="1"/>
</dbReference>
<dbReference type="CDD" id="cd08556">
    <property type="entry name" value="GDPD"/>
    <property type="match status" value="1"/>
</dbReference>
<accession>A0A841EDN5</accession>